<gene>
    <name evidence="1" type="ORF">PPNO1_LOCUS1677</name>
</gene>
<dbReference type="AlphaFoldDB" id="A0A9P1GX20"/>
<evidence type="ECO:0000313" key="1">
    <source>
        <dbReference type="EMBL" id="CAI4211905.1"/>
    </source>
</evidence>
<evidence type="ECO:0000313" key="2">
    <source>
        <dbReference type="Proteomes" id="UP000838763"/>
    </source>
</evidence>
<proteinExistence type="predicted"/>
<comment type="caution">
    <text evidence="1">The sequence shown here is derived from an EMBL/GenBank/DDBJ whole genome shotgun (WGS) entry which is preliminary data.</text>
</comment>
<name>A0A9P1GX20_9PEZI</name>
<dbReference type="EMBL" id="CALLCH030000003">
    <property type="protein sequence ID" value="CAI4211905.1"/>
    <property type="molecule type" value="Genomic_DNA"/>
</dbReference>
<protein>
    <submittedName>
        <fullName evidence="1">Uncharacterized protein</fullName>
    </submittedName>
</protein>
<sequence>MGAGSSTPAPEGRSAREGVLAGVIDAISSTIRTMDLPPAITDRAREGIRLSAGLRRHFLFNTGQDADDDVAATTLVMMAGLATKARQACNIRDYVTLLVEDTVLRLSMDLVGAFRTTDAALVTDVEKGLLVLLYYCHESNIKDSPDEAIGHLCKLAEKYGDIKDLDTRKEPLTETEVYLFWALAFLVANITASVPEANLTAESRTRLAAERGVQLNRLLTACEMLLSEGRLDQACFCLAFLRRMVAGEERAWWKSRAKRIAKELGRRRKVRQKWHEEFAAQAVREVVKAPDVPGTEGWEARTSISFSREDLRFDPDPMKGL</sequence>
<accession>A0A9P1GX20</accession>
<organism evidence="1 2">
    <name type="scientific">Parascedosporium putredinis</name>
    <dbReference type="NCBI Taxonomy" id="1442378"/>
    <lineage>
        <taxon>Eukaryota</taxon>
        <taxon>Fungi</taxon>
        <taxon>Dikarya</taxon>
        <taxon>Ascomycota</taxon>
        <taxon>Pezizomycotina</taxon>
        <taxon>Sordariomycetes</taxon>
        <taxon>Hypocreomycetidae</taxon>
        <taxon>Microascales</taxon>
        <taxon>Microascaceae</taxon>
        <taxon>Parascedosporium</taxon>
    </lineage>
</organism>
<dbReference type="OrthoDB" id="4839879at2759"/>
<reference evidence="1" key="1">
    <citation type="submission" date="2022-11" db="EMBL/GenBank/DDBJ databases">
        <authorList>
            <person name="Scott C."/>
            <person name="Bruce N."/>
        </authorList>
    </citation>
    <scope>NUCLEOTIDE SEQUENCE</scope>
</reference>
<dbReference type="Proteomes" id="UP000838763">
    <property type="component" value="Unassembled WGS sequence"/>
</dbReference>
<keyword evidence="2" id="KW-1185">Reference proteome</keyword>